<proteinExistence type="predicted"/>
<keyword evidence="1" id="KW-1133">Transmembrane helix</keyword>
<keyword evidence="1" id="KW-0812">Transmembrane</keyword>
<gene>
    <name evidence="3" type="ORF">Q5H92_16285</name>
</gene>
<accession>A0ABT9AFL0</accession>
<protein>
    <submittedName>
        <fullName evidence="3">TlpA disulfide reductase family protein</fullName>
    </submittedName>
</protein>
<keyword evidence="4" id="KW-1185">Reference proteome</keyword>
<dbReference type="Pfam" id="PF08534">
    <property type="entry name" value="Redoxin"/>
    <property type="match status" value="1"/>
</dbReference>
<evidence type="ECO:0000313" key="4">
    <source>
        <dbReference type="Proteomes" id="UP001167796"/>
    </source>
</evidence>
<organism evidence="3 4">
    <name type="scientific">Hymenobacter mellowenesis</name>
    <dbReference type="NCBI Taxonomy" id="3063995"/>
    <lineage>
        <taxon>Bacteria</taxon>
        <taxon>Pseudomonadati</taxon>
        <taxon>Bacteroidota</taxon>
        <taxon>Cytophagia</taxon>
        <taxon>Cytophagales</taxon>
        <taxon>Hymenobacteraceae</taxon>
        <taxon>Hymenobacter</taxon>
    </lineage>
</organism>
<dbReference type="InterPro" id="IPR013766">
    <property type="entry name" value="Thioredoxin_domain"/>
</dbReference>
<dbReference type="RefSeq" id="WP_305012607.1">
    <property type="nucleotide sequence ID" value="NZ_JAUQSX010000008.1"/>
</dbReference>
<feature type="transmembrane region" description="Helical" evidence="1">
    <location>
        <begin position="12"/>
        <end position="31"/>
    </location>
</feature>
<dbReference type="EMBL" id="JAUQSX010000008">
    <property type="protein sequence ID" value="MDO7847925.1"/>
    <property type="molecule type" value="Genomic_DNA"/>
</dbReference>
<dbReference type="Gene3D" id="3.40.30.10">
    <property type="entry name" value="Glutaredoxin"/>
    <property type="match status" value="1"/>
</dbReference>
<evidence type="ECO:0000259" key="2">
    <source>
        <dbReference type="PROSITE" id="PS51352"/>
    </source>
</evidence>
<sequence>MMHKPSFWRGYLLGLMLPLALGLGAIYYLFLRQPDIALADMGLLDLNGQPVSVREFAGQRVVVDYWATWCGPCIEEFAVFEKIKKDLPPGVVLLMVSDEPAPKIQAFLRKRPFSFRFLRVRRPLPGVNSRPVTYVYDASGALVAKDAGAIEAPARLRALVLAQ</sequence>
<dbReference type="InterPro" id="IPR050553">
    <property type="entry name" value="Thioredoxin_ResA/DsbE_sf"/>
</dbReference>
<evidence type="ECO:0000313" key="3">
    <source>
        <dbReference type="EMBL" id="MDO7847925.1"/>
    </source>
</evidence>
<evidence type="ECO:0000256" key="1">
    <source>
        <dbReference type="SAM" id="Phobius"/>
    </source>
</evidence>
<comment type="caution">
    <text evidence="3">The sequence shown here is derived from an EMBL/GenBank/DDBJ whole genome shotgun (WGS) entry which is preliminary data.</text>
</comment>
<feature type="domain" description="Thioredoxin" evidence="2">
    <location>
        <begin position="32"/>
        <end position="163"/>
    </location>
</feature>
<dbReference type="PROSITE" id="PS51352">
    <property type="entry name" value="THIOREDOXIN_2"/>
    <property type="match status" value="1"/>
</dbReference>
<dbReference type="SUPFAM" id="SSF52833">
    <property type="entry name" value="Thioredoxin-like"/>
    <property type="match status" value="1"/>
</dbReference>
<dbReference type="Proteomes" id="UP001167796">
    <property type="component" value="Unassembled WGS sequence"/>
</dbReference>
<dbReference type="PANTHER" id="PTHR42852">
    <property type="entry name" value="THIOL:DISULFIDE INTERCHANGE PROTEIN DSBE"/>
    <property type="match status" value="1"/>
</dbReference>
<dbReference type="InterPro" id="IPR013740">
    <property type="entry name" value="Redoxin"/>
</dbReference>
<dbReference type="InterPro" id="IPR036249">
    <property type="entry name" value="Thioredoxin-like_sf"/>
</dbReference>
<keyword evidence="1" id="KW-0472">Membrane</keyword>
<dbReference type="CDD" id="cd02966">
    <property type="entry name" value="TlpA_like_family"/>
    <property type="match status" value="1"/>
</dbReference>
<dbReference type="PANTHER" id="PTHR42852:SF18">
    <property type="entry name" value="CHROMOSOME UNDETERMINED SCAFFOLD_47, WHOLE GENOME SHOTGUN SEQUENCE"/>
    <property type="match status" value="1"/>
</dbReference>
<reference evidence="3" key="1">
    <citation type="submission" date="2023-07" db="EMBL/GenBank/DDBJ databases">
        <authorList>
            <person name="Kim M.K."/>
        </authorList>
    </citation>
    <scope>NUCLEOTIDE SEQUENCE</scope>
    <source>
        <strain evidence="3">M29</strain>
    </source>
</reference>
<name>A0ABT9AFL0_9BACT</name>